<sequence length="290" mass="32669">MNQAENWSVITKLFNNYAAYGSQCVECGHLSCAHQESACLELSYAVEYLGKENKTFAVILHAPSRHQSPYKSSCSASIRLMQARSLSRLESGFNHSHQRSATTLSALRGNGVNGILVILYVFARRHFRDRARSRCGIVKVIPMLALWQVDTMDLVRNRAKVPTGPVMSDQVLRQRIDIVFHVPFLMIAPALLCNSTLYFSPVYSMLPEDIIREKNNIPNPMLSQQNETIAGLQLVSFFIERKIVYTSGRVMCNNSPIIKSLGLAVSIHRVGFFCIYAAIHGSRRHHILIF</sequence>
<keyword evidence="1" id="KW-1133">Transmembrane helix</keyword>
<dbReference type="EMBL" id="CAIX01000269">
    <property type="protein sequence ID" value="CCI49037.1"/>
    <property type="molecule type" value="Genomic_DNA"/>
</dbReference>
<keyword evidence="1" id="KW-0812">Transmembrane</keyword>
<reference evidence="2 3" key="1">
    <citation type="submission" date="2012-05" db="EMBL/GenBank/DDBJ databases">
        <title>Recombination and specialization in a pathogen metapopulation.</title>
        <authorList>
            <person name="Gardiner A."/>
            <person name="Kemen E."/>
            <person name="Schultz-Larsen T."/>
            <person name="MacLean D."/>
            <person name="Van Oosterhout C."/>
            <person name="Jones J.D.G."/>
        </authorList>
    </citation>
    <scope>NUCLEOTIDE SEQUENCE [LARGE SCALE GENOMIC DNA]</scope>
    <source>
        <strain evidence="2 3">Ac Nc2</strain>
    </source>
</reference>
<evidence type="ECO:0000313" key="2">
    <source>
        <dbReference type="EMBL" id="CCI49037.1"/>
    </source>
</evidence>
<comment type="caution">
    <text evidence="2">The sequence shown here is derived from an EMBL/GenBank/DDBJ whole genome shotgun (WGS) entry which is preliminary data.</text>
</comment>
<dbReference type="InParanoid" id="A0A024GQP6"/>
<protein>
    <submittedName>
        <fullName evidence="2">Uncharacterized protein</fullName>
    </submittedName>
</protein>
<evidence type="ECO:0000256" key="1">
    <source>
        <dbReference type="SAM" id="Phobius"/>
    </source>
</evidence>
<feature type="transmembrane region" description="Helical" evidence="1">
    <location>
        <begin position="106"/>
        <end position="123"/>
    </location>
</feature>
<dbReference type="Proteomes" id="UP000053237">
    <property type="component" value="Unassembled WGS sequence"/>
</dbReference>
<feature type="transmembrane region" description="Helical" evidence="1">
    <location>
        <begin position="257"/>
        <end position="279"/>
    </location>
</feature>
<keyword evidence="1" id="KW-0472">Membrane</keyword>
<organism evidence="2 3">
    <name type="scientific">Albugo candida</name>
    <dbReference type="NCBI Taxonomy" id="65357"/>
    <lineage>
        <taxon>Eukaryota</taxon>
        <taxon>Sar</taxon>
        <taxon>Stramenopiles</taxon>
        <taxon>Oomycota</taxon>
        <taxon>Peronosporomycetes</taxon>
        <taxon>Albuginales</taxon>
        <taxon>Albuginaceae</taxon>
        <taxon>Albugo</taxon>
    </lineage>
</organism>
<keyword evidence="3" id="KW-1185">Reference proteome</keyword>
<accession>A0A024GQP6</accession>
<gene>
    <name evidence="2" type="ORF">BN9_102910</name>
</gene>
<dbReference type="AlphaFoldDB" id="A0A024GQP6"/>
<evidence type="ECO:0000313" key="3">
    <source>
        <dbReference type="Proteomes" id="UP000053237"/>
    </source>
</evidence>
<feature type="transmembrane region" description="Helical" evidence="1">
    <location>
        <begin position="178"/>
        <end position="199"/>
    </location>
</feature>
<name>A0A024GQP6_9STRA</name>
<proteinExistence type="predicted"/>